<dbReference type="PANTHER" id="PTHR34404:SF2">
    <property type="entry name" value="CONSERVED SERINE RICH PROTEIN"/>
    <property type="match status" value="1"/>
</dbReference>
<gene>
    <name evidence="3" type="ORF">ACFFFR_06005</name>
</gene>
<proteinExistence type="predicted"/>
<feature type="region of interest" description="Disordered" evidence="1">
    <location>
        <begin position="53"/>
        <end position="83"/>
    </location>
</feature>
<dbReference type="RefSeq" id="WP_377458714.1">
    <property type="nucleotide sequence ID" value="NZ_JBHLUB010000027.1"/>
</dbReference>
<evidence type="ECO:0000256" key="1">
    <source>
        <dbReference type="SAM" id="MobiDB-lite"/>
    </source>
</evidence>
<dbReference type="Proteomes" id="UP001589862">
    <property type="component" value="Unassembled WGS sequence"/>
</dbReference>
<dbReference type="InterPro" id="IPR013429">
    <property type="entry name" value="Regulatory_FmdB_Zinc_ribbon"/>
</dbReference>
<dbReference type="NCBIfam" id="TIGR02605">
    <property type="entry name" value="CxxC_CxxC_SSSS"/>
    <property type="match status" value="1"/>
</dbReference>
<name>A0ABV6P9Y9_9MICC</name>
<protein>
    <submittedName>
        <fullName evidence="3">FmdB family zinc ribbon protein</fullName>
    </submittedName>
</protein>
<sequence>MPTYVYACKDCGHGFEIYQSFDEDALNVCPQCQGTLRKQFNTVGVVFKGSGFYKTDSRSAGSEQTSSPAPAKTDTSSPSAAQN</sequence>
<evidence type="ECO:0000259" key="2">
    <source>
        <dbReference type="SMART" id="SM00834"/>
    </source>
</evidence>
<comment type="caution">
    <text evidence="3">The sequence shown here is derived from an EMBL/GenBank/DDBJ whole genome shotgun (WGS) entry which is preliminary data.</text>
</comment>
<organism evidence="3 4">
    <name type="scientific">Micrococcoides hystricis</name>
    <dbReference type="NCBI Taxonomy" id="1572761"/>
    <lineage>
        <taxon>Bacteria</taxon>
        <taxon>Bacillati</taxon>
        <taxon>Actinomycetota</taxon>
        <taxon>Actinomycetes</taxon>
        <taxon>Micrococcales</taxon>
        <taxon>Micrococcaceae</taxon>
        <taxon>Micrococcoides</taxon>
    </lineage>
</organism>
<dbReference type="PANTHER" id="PTHR34404">
    <property type="entry name" value="REGULATORY PROTEIN, FMDB FAMILY"/>
    <property type="match status" value="1"/>
</dbReference>
<feature type="domain" description="Putative regulatory protein FmdB zinc ribbon" evidence="2">
    <location>
        <begin position="1"/>
        <end position="41"/>
    </location>
</feature>
<evidence type="ECO:0000313" key="4">
    <source>
        <dbReference type="Proteomes" id="UP001589862"/>
    </source>
</evidence>
<reference evidence="3 4" key="1">
    <citation type="submission" date="2024-09" db="EMBL/GenBank/DDBJ databases">
        <authorList>
            <person name="Sun Q."/>
            <person name="Mori K."/>
        </authorList>
    </citation>
    <scope>NUCLEOTIDE SEQUENCE [LARGE SCALE GENOMIC DNA]</scope>
    <source>
        <strain evidence="3 4">NCAIM B.02604</strain>
    </source>
</reference>
<keyword evidence="4" id="KW-1185">Reference proteome</keyword>
<dbReference type="SMART" id="SM00834">
    <property type="entry name" value="CxxC_CXXC_SSSS"/>
    <property type="match status" value="1"/>
</dbReference>
<accession>A0ABV6P9Y9</accession>
<feature type="compositionally biased region" description="Polar residues" evidence="1">
    <location>
        <begin position="58"/>
        <end position="83"/>
    </location>
</feature>
<dbReference type="EMBL" id="JBHLUB010000027">
    <property type="protein sequence ID" value="MFC0581935.1"/>
    <property type="molecule type" value="Genomic_DNA"/>
</dbReference>
<dbReference type="Pfam" id="PF09723">
    <property type="entry name" value="Zn_ribbon_8"/>
    <property type="match status" value="1"/>
</dbReference>
<evidence type="ECO:0000313" key="3">
    <source>
        <dbReference type="EMBL" id="MFC0581935.1"/>
    </source>
</evidence>